<keyword evidence="2" id="KW-0808">Transferase</keyword>
<evidence type="ECO:0000313" key="2">
    <source>
        <dbReference type="EMBL" id="MRG97809.1"/>
    </source>
</evidence>
<dbReference type="AlphaFoldDB" id="A0A6N7Q179"/>
<organism evidence="2 3">
    <name type="scientific">Polyangium spumosum</name>
    <dbReference type="NCBI Taxonomy" id="889282"/>
    <lineage>
        <taxon>Bacteria</taxon>
        <taxon>Pseudomonadati</taxon>
        <taxon>Myxococcota</taxon>
        <taxon>Polyangia</taxon>
        <taxon>Polyangiales</taxon>
        <taxon>Polyangiaceae</taxon>
        <taxon>Polyangium</taxon>
    </lineage>
</organism>
<evidence type="ECO:0000313" key="3">
    <source>
        <dbReference type="Proteomes" id="UP000440224"/>
    </source>
</evidence>
<gene>
    <name evidence="2" type="ORF">GF068_38700</name>
</gene>
<dbReference type="RefSeq" id="WP_153824588.1">
    <property type="nucleotide sequence ID" value="NZ_WJIE01000021.1"/>
</dbReference>
<reference evidence="2 3" key="1">
    <citation type="submission" date="2019-10" db="EMBL/GenBank/DDBJ databases">
        <title>A soil myxobacterium in the family Polyangiaceae.</title>
        <authorList>
            <person name="Li Y."/>
            <person name="Wang J."/>
        </authorList>
    </citation>
    <scope>NUCLEOTIDE SEQUENCE [LARGE SCALE GENOMIC DNA]</scope>
    <source>
        <strain evidence="2 3">DSM 14734</strain>
    </source>
</reference>
<dbReference type="Gene3D" id="3.40.50.150">
    <property type="entry name" value="Vaccinia Virus protein VP39"/>
    <property type="match status" value="1"/>
</dbReference>
<accession>A0A6N7Q179</accession>
<dbReference type="Proteomes" id="UP000440224">
    <property type="component" value="Unassembled WGS sequence"/>
</dbReference>
<evidence type="ECO:0000259" key="1">
    <source>
        <dbReference type="Pfam" id="PF08242"/>
    </source>
</evidence>
<dbReference type="PIRSF" id="PIRSF011491">
    <property type="entry name" value="Mtase_YbcY_prd"/>
    <property type="match status" value="1"/>
</dbReference>
<comment type="caution">
    <text evidence="2">The sequence shown here is derived from an EMBL/GenBank/DDBJ whole genome shotgun (WGS) entry which is preliminary data.</text>
</comment>
<name>A0A6N7Q179_9BACT</name>
<dbReference type="InterPro" id="IPR016584">
    <property type="entry name" value="MeTrfase_VrtF"/>
</dbReference>
<feature type="domain" description="Methyltransferase type 12" evidence="1">
    <location>
        <begin position="60"/>
        <end position="158"/>
    </location>
</feature>
<keyword evidence="3" id="KW-1185">Reference proteome</keyword>
<dbReference type="GO" id="GO:0008168">
    <property type="term" value="F:methyltransferase activity"/>
    <property type="evidence" value="ECO:0007669"/>
    <property type="project" value="UniProtKB-KW"/>
</dbReference>
<sequence>MSNKYTNVSEAERLGVAGYSRAGLAIYDALVYGITSPYFWDCPGHILLAHYNRYISNNHLDVGVGTGYMLDHCTFTSPSPRVCLLDLSPNPLAKTARRIARYRPKTIQGSVLSPIPFDGEPFDSIGTNYMIHCVPGSIPEKAVLFDHLGALLAPSGVIFGSTVLGEGVPTNSRARRALPILNQKGTFSNLRDNEADLRHALEARFDDVSMRVVGMVALFSARKRAAAK</sequence>
<dbReference type="EMBL" id="WJIE01000021">
    <property type="protein sequence ID" value="MRG97809.1"/>
    <property type="molecule type" value="Genomic_DNA"/>
</dbReference>
<proteinExistence type="predicted"/>
<dbReference type="GO" id="GO:0032259">
    <property type="term" value="P:methylation"/>
    <property type="evidence" value="ECO:0007669"/>
    <property type="project" value="UniProtKB-KW"/>
</dbReference>
<dbReference type="OrthoDB" id="507855at2"/>
<dbReference type="InterPro" id="IPR013217">
    <property type="entry name" value="Methyltransf_12"/>
</dbReference>
<dbReference type="Pfam" id="PF08242">
    <property type="entry name" value="Methyltransf_12"/>
    <property type="match status" value="1"/>
</dbReference>
<protein>
    <submittedName>
        <fullName evidence="2">Methyltransferase domain-containing protein</fullName>
    </submittedName>
</protein>
<dbReference type="CDD" id="cd02440">
    <property type="entry name" value="AdoMet_MTases"/>
    <property type="match status" value="1"/>
</dbReference>
<dbReference type="SUPFAM" id="SSF53335">
    <property type="entry name" value="S-adenosyl-L-methionine-dependent methyltransferases"/>
    <property type="match status" value="1"/>
</dbReference>
<keyword evidence="2" id="KW-0489">Methyltransferase</keyword>
<dbReference type="InterPro" id="IPR029063">
    <property type="entry name" value="SAM-dependent_MTases_sf"/>
</dbReference>